<feature type="compositionally biased region" description="Basic and acidic residues" evidence="1">
    <location>
        <begin position="355"/>
        <end position="365"/>
    </location>
</feature>
<dbReference type="EMBL" id="CAMPGE010026621">
    <property type="protein sequence ID" value="CAI2384298.1"/>
    <property type="molecule type" value="Genomic_DNA"/>
</dbReference>
<feature type="region of interest" description="Disordered" evidence="1">
    <location>
        <begin position="599"/>
        <end position="618"/>
    </location>
</feature>
<feature type="compositionally biased region" description="Basic residues" evidence="1">
    <location>
        <begin position="25"/>
        <end position="48"/>
    </location>
</feature>
<reference evidence="2" key="1">
    <citation type="submission" date="2023-07" db="EMBL/GenBank/DDBJ databases">
        <authorList>
            <consortium name="AG Swart"/>
            <person name="Singh M."/>
            <person name="Singh A."/>
            <person name="Seah K."/>
            <person name="Emmerich C."/>
        </authorList>
    </citation>
    <scope>NUCLEOTIDE SEQUENCE</scope>
    <source>
        <strain evidence="2">DP1</strain>
    </source>
</reference>
<accession>A0AAD1Y2Q7</accession>
<sequence length="779" mass="86611">MDSHFGQPRSTKHHAGSMMNQRISNQKKSKRTLKEGKRKSSCGSKKRSGANSSLSLAKDDYKKCSSNFRYMNQACNKITIETSKNSSMAHNNRPGTCIGKPKIGTFKARSGKYKKTKKTSTSPLLSRRASKGTESARRQSSKLHKNGSCNSKRSLKNEKGKLKILINDLDHSPTSIHTGNWMGYPSSRVYDTCKSKKSLKSCKSMRNIESKSYSCRNRKEEQKMHKSKNNRSARDNKATYSNYLASEPLSKLSMFNNLIGAHGPKRSIDSGGTPTLKKDRNSLGSNKGGSVKCSRKSSNKKPKICVYDSNQYTSNMYANEYTNSAQTSQFTFGAGPDSKASDNGLSGTTSANKSINKDNVVKRNSDASSLKKKLRHKSKRSNASEKHQRSDSRGSKKSRKGSKKKFSRNNNHRFSGYLGKSSVKRSSSKSRNGLYKSSSSNNHQLKSKSGLKLGDFMHAGLTPSSQSYFKNGNFPSVSPFLAKMTQKSKKSRNEGLFKVQTNQKSADKFLNLLPNGKGVSTKSRNAILTQIKSTAHAKTNSYFNIPGFAYGTNDKSKNSSSDRSSGSRSKKSFKNENQVNSLIAKKLLNDNHHTSGLLPVNNCSGASTQGSSIRDFKSTSKRKFQQECYYKSAQNPSKKCGKNTTDGSKTTNPKYESISPNIILVEETKADEAYKQSLQNKVRHKNKNLHEYFVNNDTPLESPLHLPRARDSVQNLPKVHKTIESDDRNQSSSYLDLINLNSEEVSLIEQNTSHLNDSPHKETQKDLQELIAILGKFES</sequence>
<dbReference type="Proteomes" id="UP001295684">
    <property type="component" value="Unassembled WGS sequence"/>
</dbReference>
<feature type="region of interest" description="Disordered" evidence="1">
    <location>
        <begin position="213"/>
        <end position="239"/>
    </location>
</feature>
<feature type="region of interest" description="Disordered" evidence="1">
    <location>
        <begin position="333"/>
        <end position="447"/>
    </location>
</feature>
<feature type="region of interest" description="Disordered" evidence="1">
    <location>
        <begin position="635"/>
        <end position="654"/>
    </location>
</feature>
<evidence type="ECO:0000313" key="2">
    <source>
        <dbReference type="EMBL" id="CAI2384298.1"/>
    </source>
</evidence>
<name>A0AAD1Y2Q7_EUPCR</name>
<evidence type="ECO:0000313" key="3">
    <source>
        <dbReference type="Proteomes" id="UP001295684"/>
    </source>
</evidence>
<protein>
    <submittedName>
        <fullName evidence="2">Uncharacterized protein</fullName>
    </submittedName>
</protein>
<feature type="region of interest" description="Disordered" evidence="1">
    <location>
        <begin position="1"/>
        <end position="56"/>
    </location>
</feature>
<feature type="region of interest" description="Disordered" evidence="1">
    <location>
        <begin position="553"/>
        <end position="576"/>
    </location>
</feature>
<feature type="compositionally biased region" description="Polar residues" evidence="1">
    <location>
        <begin position="341"/>
        <end position="354"/>
    </location>
</feature>
<gene>
    <name evidence="2" type="ORF">ECRASSUSDP1_LOCUS25823</name>
</gene>
<feature type="compositionally biased region" description="Basic and acidic residues" evidence="1">
    <location>
        <begin position="382"/>
        <end position="394"/>
    </location>
</feature>
<dbReference type="AlphaFoldDB" id="A0AAD1Y2Q7"/>
<organism evidence="2 3">
    <name type="scientific">Euplotes crassus</name>
    <dbReference type="NCBI Taxonomy" id="5936"/>
    <lineage>
        <taxon>Eukaryota</taxon>
        <taxon>Sar</taxon>
        <taxon>Alveolata</taxon>
        <taxon>Ciliophora</taxon>
        <taxon>Intramacronucleata</taxon>
        <taxon>Spirotrichea</taxon>
        <taxon>Hypotrichia</taxon>
        <taxon>Euplotida</taxon>
        <taxon>Euplotidae</taxon>
        <taxon>Moneuplotes</taxon>
    </lineage>
</organism>
<feature type="compositionally biased region" description="Low complexity" evidence="1">
    <location>
        <begin position="558"/>
        <end position="567"/>
    </location>
</feature>
<feature type="compositionally biased region" description="Basic residues" evidence="1">
    <location>
        <begin position="370"/>
        <end position="380"/>
    </location>
</feature>
<comment type="caution">
    <text evidence="2">The sequence shown here is derived from an EMBL/GenBank/DDBJ whole genome shotgun (WGS) entry which is preliminary data.</text>
</comment>
<feature type="compositionally biased region" description="Basic residues" evidence="1">
    <location>
        <begin position="395"/>
        <end position="411"/>
    </location>
</feature>
<evidence type="ECO:0000256" key="1">
    <source>
        <dbReference type="SAM" id="MobiDB-lite"/>
    </source>
</evidence>
<proteinExistence type="predicted"/>
<feature type="region of interest" description="Disordered" evidence="1">
    <location>
        <begin position="263"/>
        <end position="300"/>
    </location>
</feature>
<feature type="compositionally biased region" description="Polar residues" evidence="1">
    <location>
        <begin position="435"/>
        <end position="444"/>
    </location>
</feature>
<feature type="compositionally biased region" description="Polar residues" evidence="1">
    <location>
        <begin position="601"/>
        <end position="612"/>
    </location>
</feature>
<keyword evidence="3" id="KW-1185">Reference proteome</keyword>
<feature type="region of interest" description="Disordered" evidence="1">
    <location>
        <begin position="110"/>
        <end position="154"/>
    </location>
</feature>